<sequence>MMNKIVNYLAQIEALLKVQSASSKKVLTVDEASKYLGLSDSMLYSLTSQRLIPHSKPSGKKVFFDREDLERWALSNRVRTIEEIQHQSNGRKPKSN</sequence>
<protein>
    <recommendedName>
        <fullName evidence="1">Helix-turn-helix domain-containing protein</fullName>
    </recommendedName>
</protein>
<accession>A0ABP8F5Y1</accession>
<evidence type="ECO:0000313" key="3">
    <source>
        <dbReference type="Proteomes" id="UP001501844"/>
    </source>
</evidence>
<dbReference type="Proteomes" id="UP001501844">
    <property type="component" value="Unassembled WGS sequence"/>
</dbReference>
<dbReference type="InterPro" id="IPR009061">
    <property type="entry name" value="DNA-bd_dom_put_sf"/>
</dbReference>
<feature type="domain" description="Helix-turn-helix" evidence="1">
    <location>
        <begin position="26"/>
        <end position="76"/>
    </location>
</feature>
<proteinExistence type="predicted"/>
<comment type="caution">
    <text evidence="2">The sequence shown here is derived from an EMBL/GenBank/DDBJ whole genome shotgun (WGS) entry which is preliminary data.</text>
</comment>
<dbReference type="InterPro" id="IPR010093">
    <property type="entry name" value="SinI_DNA-bd"/>
</dbReference>
<evidence type="ECO:0000313" key="2">
    <source>
        <dbReference type="EMBL" id="GAA4295702.1"/>
    </source>
</evidence>
<dbReference type="NCBIfam" id="TIGR01764">
    <property type="entry name" value="excise"/>
    <property type="match status" value="1"/>
</dbReference>
<dbReference type="RefSeq" id="WP_345161389.1">
    <property type="nucleotide sequence ID" value="NZ_BAABGX010000001.1"/>
</dbReference>
<evidence type="ECO:0000259" key="1">
    <source>
        <dbReference type="Pfam" id="PF12728"/>
    </source>
</evidence>
<name>A0ABP8F5Y1_9BACT</name>
<organism evidence="2 3">
    <name type="scientific">Nibribacter koreensis</name>
    <dbReference type="NCBI Taxonomy" id="1084519"/>
    <lineage>
        <taxon>Bacteria</taxon>
        <taxon>Pseudomonadati</taxon>
        <taxon>Bacteroidota</taxon>
        <taxon>Cytophagia</taxon>
        <taxon>Cytophagales</taxon>
        <taxon>Hymenobacteraceae</taxon>
        <taxon>Nibribacter</taxon>
    </lineage>
</organism>
<dbReference type="EMBL" id="BAABGX010000001">
    <property type="protein sequence ID" value="GAA4295702.1"/>
    <property type="molecule type" value="Genomic_DNA"/>
</dbReference>
<dbReference type="Gene3D" id="1.10.1660.10">
    <property type="match status" value="1"/>
</dbReference>
<reference evidence="3" key="1">
    <citation type="journal article" date="2019" name="Int. J. Syst. Evol. Microbiol.">
        <title>The Global Catalogue of Microorganisms (GCM) 10K type strain sequencing project: providing services to taxonomists for standard genome sequencing and annotation.</title>
        <authorList>
            <consortium name="The Broad Institute Genomics Platform"/>
            <consortium name="The Broad Institute Genome Sequencing Center for Infectious Disease"/>
            <person name="Wu L."/>
            <person name="Ma J."/>
        </authorList>
    </citation>
    <scope>NUCLEOTIDE SEQUENCE [LARGE SCALE GENOMIC DNA]</scope>
    <source>
        <strain evidence="3">JCM 17917</strain>
    </source>
</reference>
<dbReference type="Pfam" id="PF12728">
    <property type="entry name" value="HTH_17"/>
    <property type="match status" value="1"/>
</dbReference>
<dbReference type="InterPro" id="IPR041657">
    <property type="entry name" value="HTH_17"/>
</dbReference>
<dbReference type="SUPFAM" id="SSF46955">
    <property type="entry name" value="Putative DNA-binding domain"/>
    <property type="match status" value="1"/>
</dbReference>
<keyword evidence="3" id="KW-1185">Reference proteome</keyword>
<gene>
    <name evidence="2" type="ORF">GCM10023183_01820</name>
</gene>